<sequence length="699" mass="79725">MQECVCSTVERLSNDFDESRTAELVSALNKHLEQLRTLLAQSKSLSRDVQYQIIPNNPRISKVVSIQSIDFSPLSRVYDKFTGDPDSFWEHSEDPAHVELRRRLICVILFLRSKLESEAAVPPRIARLLQGQKSYTELKNAGRKYIKIGRRLKDIGYPPMLYSYLNLSVLYNEFLSGENQLLLCLYALGGTNIPDLLLSSVELPQRRWTADGEVEQITASELNVSPELVNILSVRRRLRDSIGNPNVTHQVLDDGTVTWSLCTDIQASFSQCLLPQTMNHLGDIALRLICLACPPCYEGNTNWSSSLKKSMWGVFENMLKRYNVSALLRTQVLEAILYFCERDSVMIRRVAVEQARSLLRKPMPYYLHASVVLFQSILYRIDGDLAKAEAQIRDFMWRGPSVVTRRDHALLGRLHISLIENKIKCYDSDVPSFIYKWEAKQPLSTLEIEVTSRLQTAASRFFQSVGDFGAARISLEQFLSLNTTKPIRSGTRHIIAGRLADMLCEMKEYSQALDLIQAELNSVKDSERQRRSFRRLLLASAEANIGLNRLDAAEALLKELYSIVPLKLDDLHDQQLHMRHLLAEARVAHMRPGIEEALSRWKFALQEVERMHTLKSRRGFIAAMIYLSMAHAQLSIGDRDSGRHSWAMGVEILRTEICEFWIPVVPTIWLPRVVSEIHALQGWSFRMALPGGKPDIAYP</sequence>
<comment type="caution">
    <text evidence="2">The sequence shown here is derived from an EMBL/GenBank/DDBJ whole genome shotgun (WGS) entry which is preliminary data.</text>
</comment>
<name>A0A9N9XVJ7_9HYPO</name>
<evidence type="ECO:0000313" key="2">
    <source>
        <dbReference type="EMBL" id="CAG9975841.1"/>
    </source>
</evidence>
<keyword evidence="3" id="KW-1185">Reference proteome</keyword>
<dbReference type="AlphaFoldDB" id="A0A9N9XVJ7"/>
<organism evidence="2 3">
    <name type="scientific">Clonostachys byssicola</name>
    <dbReference type="NCBI Taxonomy" id="160290"/>
    <lineage>
        <taxon>Eukaryota</taxon>
        <taxon>Fungi</taxon>
        <taxon>Dikarya</taxon>
        <taxon>Ascomycota</taxon>
        <taxon>Pezizomycotina</taxon>
        <taxon>Sordariomycetes</taxon>
        <taxon>Hypocreomycetidae</taxon>
        <taxon>Hypocreales</taxon>
        <taxon>Bionectriaceae</taxon>
        <taxon>Clonostachys</taxon>
    </lineage>
</organism>
<dbReference type="SUPFAM" id="SSF48452">
    <property type="entry name" value="TPR-like"/>
    <property type="match status" value="1"/>
</dbReference>
<reference evidence="2" key="1">
    <citation type="submission" date="2021-10" db="EMBL/GenBank/DDBJ databases">
        <authorList>
            <person name="Piombo E."/>
        </authorList>
    </citation>
    <scope>NUCLEOTIDE SEQUENCE</scope>
</reference>
<dbReference type="EMBL" id="CABFNO020001272">
    <property type="protein sequence ID" value="CAG9975841.1"/>
    <property type="molecule type" value="Genomic_DNA"/>
</dbReference>
<dbReference type="OrthoDB" id="3946009at2759"/>
<protein>
    <submittedName>
        <fullName evidence="2">Uncharacterized protein</fullName>
    </submittedName>
</protein>
<feature type="coiled-coil region" evidence="1">
    <location>
        <begin position="499"/>
        <end position="526"/>
    </location>
</feature>
<evidence type="ECO:0000256" key="1">
    <source>
        <dbReference type="SAM" id="Coils"/>
    </source>
</evidence>
<dbReference type="InterPro" id="IPR011990">
    <property type="entry name" value="TPR-like_helical_dom_sf"/>
</dbReference>
<gene>
    <name evidence="2" type="ORF">CBYS24578_00018693</name>
</gene>
<evidence type="ECO:0000313" key="3">
    <source>
        <dbReference type="Proteomes" id="UP000754883"/>
    </source>
</evidence>
<accession>A0A9N9XVJ7</accession>
<keyword evidence="1" id="KW-0175">Coiled coil</keyword>
<dbReference type="Proteomes" id="UP000754883">
    <property type="component" value="Unassembled WGS sequence"/>
</dbReference>
<dbReference type="Gene3D" id="1.25.40.10">
    <property type="entry name" value="Tetratricopeptide repeat domain"/>
    <property type="match status" value="1"/>
</dbReference>
<proteinExistence type="predicted"/>